<accession>A0A8H6HHT4</accession>
<keyword evidence="7" id="KW-0539">Nucleus</keyword>
<proteinExistence type="predicted"/>
<dbReference type="InterPro" id="IPR012337">
    <property type="entry name" value="RNaseH-like_sf"/>
</dbReference>
<dbReference type="PANTHER" id="PTHR13620">
    <property type="entry name" value="3-5 EXONUCLEASE"/>
    <property type="match status" value="1"/>
</dbReference>
<feature type="compositionally biased region" description="Basic and acidic residues" evidence="10">
    <location>
        <begin position="128"/>
        <end position="138"/>
    </location>
</feature>
<evidence type="ECO:0000256" key="4">
    <source>
        <dbReference type="ARBA" id="ARBA00022801"/>
    </source>
</evidence>
<organism evidence="13 14">
    <name type="scientific">Ephemerocybe angulata</name>
    <dbReference type="NCBI Taxonomy" id="980116"/>
    <lineage>
        <taxon>Eukaryota</taxon>
        <taxon>Fungi</taxon>
        <taxon>Dikarya</taxon>
        <taxon>Basidiomycota</taxon>
        <taxon>Agaricomycotina</taxon>
        <taxon>Agaricomycetes</taxon>
        <taxon>Agaricomycetidae</taxon>
        <taxon>Agaricales</taxon>
        <taxon>Agaricineae</taxon>
        <taxon>Psathyrellaceae</taxon>
        <taxon>Ephemerocybe</taxon>
    </lineage>
</organism>
<feature type="compositionally biased region" description="Acidic residues" evidence="10">
    <location>
        <begin position="951"/>
        <end position="963"/>
    </location>
</feature>
<feature type="domain" description="DUF6729" evidence="12">
    <location>
        <begin position="297"/>
        <end position="479"/>
    </location>
</feature>
<dbReference type="InterPro" id="IPR036397">
    <property type="entry name" value="RNaseH_sf"/>
</dbReference>
<comment type="subcellular location">
    <subcellularLocation>
        <location evidence="1">Nucleus</location>
    </subcellularLocation>
</comment>
<dbReference type="OrthoDB" id="1920326at2759"/>
<evidence type="ECO:0000313" key="13">
    <source>
        <dbReference type="EMBL" id="KAF6745981.1"/>
    </source>
</evidence>
<dbReference type="GO" id="GO:0006139">
    <property type="term" value="P:nucleobase-containing compound metabolic process"/>
    <property type="evidence" value="ECO:0007669"/>
    <property type="project" value="InterPro"/>
</dbReference>
<feature type="compositionally biased region" description="Low complexity" evidence="10">
    <location>
        <begin position="1475"/>
        <end position="1484"/>
    </location>
</feature>
<dbReference type="Pfam" id="PF20499">
    <property type="entry name" value="DUF6729"/>
    <property type="match status" value="1"/>
</dbReference>
<protein>
    <recommendedName>
        <fullName evidence="8">3'-5' exonuclease</fullName>
    </recommendedName>
    <alternativeName>
        <fullName evidence="9">Werner Syndrome-like exonuclease</fullName>
    </alternativeName>
</protein>
<dbReference type="InterPro" id="IPR017956">
    <property type="entry name" value="AT_hook_DNA-bd_motif"/>
</dbReference>
<feature type="domain" description="3'-5' exonuclease" evidence="11">
    <location>
        <begin position="666"/>
        <end position="828"/>
    </location>
</feature>
<evidence type="ECO:0000256" key="10">
    <source>
        <dbReference type="SAM" id="MobiDB-lite"/>
    </source>
</evidence>
<dbReference type="EMBL" id="JACGCI010000097">
    <property type="protein sequence ID" value="KAF6745981.1"/>
    <property type="molecule type" value="Genomic_DNA"/>
</dbReference>
<feature type="compositionally biased region" description="Polar residues" evidence="10">
    <location>
        <begin position="1486"/>
        <end position="1497"/>
    </location>
</feature>
<feature type="compositionally biased region" description="Basic residues" evidence="10">
    <location>
        <begin position="1"/>
        <end position="12"/>
    </location>
</feature>
<keyword evidence="4" id="KW-0378">Hydrolase</keyword>
<dbReference type="PANTHER" id="PTHR13620:SF109">
    <property type="entry name" value="3'-5' EXONUCLEASE"/>
    <property type="match status" value="1"/>
</dbReference>
<feature type="region of interest" description="Disordered" evidence="10">
    <location>
        <begin position="1023"/>
        <end position="1044"/>
    </location>
</feature>
<evidence type="ECO:0000256" key="6">
    <source>
        <dbReference type="ARBA" id="ARBA00022842"/>
    </source>
</evidence>
<dbReference type="SMART" id="SM00384">
    <property type="entry name" value="AT_hook"/>
    <property type="match status" value="3"/>
</dbReference>
<dbReference type="Pfam" id="PF01612">
    <property type="entry name" value="DNA_pol_A_exo1"/>
    <property type="match status" value="1"/>
</dbReference>
<keyword evidence="14" id="KW-1185">Reference proteome</keyword>
<dbReference type="GO" id="GO:0005634">
    <property type="term" value="C:nucleus"/>
    <property type="evidence" value="ECO:0007669"/>
    <property type="project" value="UniProtKB-SubCell"/>
</dbReference>
<feature type="compositionally biased region" description="Polar residues" evidence="10">
    <location>
        <begin position="1555"/>
        <end position="1564"/>
    </location>
</feature>
<name>A0A8H6HHT4_9AGAR</name>
<evidence type="ECO:0000259" key="11">
    <source>
        <dbReference type="Pfam" id="PF01612"/>
    </source>
</evidence>
<evidence type="ECO:0000256" key="7">
    <source>
        <dbReference type="ARBA" id="ARBA00023242"/>
    </source>
</evidence>
<feature type="compositionally biased region" description="Pro residues" evidence="10">
    <location>
        <begin position="1463"/>
        <end position="1474"/>
    </location>
</feature>
<evidence type="ECO:0000313" key="14">
    <source>
        <dbReference type="Proteomes" id="UP000521943"/>
    </source>
</evidence>
<dbReference type="Proteomes" id="UP000521943">
    <property type="component" value="Unassembled WGS sequence"/>
</dbReference>
<feature type="compositionally biased region" description="Pro residues" evidence="10">
    <location>
        <begin position="1526"/>
        <end position="1539"/>
    </location>
</feature>
<evidence type="ECO:0000256" key="3">
    <source>
        <dbReference type="ARBA" id="ARBA00022723"/>
    </source>
</evidence>
<dbReference type="CDD" id="cd06141">
    <property type="entry name" value="WRN_exo"/>
    <property type="match status" value="1"/>
</dbReference>
<keyword evidence="3" id="KW-0479">Metal-binding</keyword>
<feature type="region of interest" description="Disordered" evidence="10">
    <location>
        <begin position="950"/>
        <end position="1011"/>
    </location>
</feature>
<dbReference type="InterPro" id="IPR051132">
    <property type="entry name" value="3-5_Exonuclease_domain"/>
</dbReference>
<feature type="compositionally biased region" description="Low complexity" evidence="10">
    <location>
        <begin position="184"/>
        <end position="193"/>
    </location>
</feature>
<keyword evidence="6" id="KW-0460">Magnesium</keyword>
<gene>
    <name evidence="13" type="ORF">DFP72DRAFT_923824</name>
</gene>
<dbReference type="GO" id="GO:0003677">
    <property type="term" value="F:DNA binding"/>
    <property type="evidence" value="ECO:0007669"/>
    <property type="project" value="InterPro"/>
</dbReference>
<evidence type="ECO:0000259" key="12">
    <source>
        <dbReference type="Pfam" id="PF20499"/>
    </source>
</evidence>
<dbReference type="SUPFAM" id="SSF53098">
    <property type="entry name" value="Ribonuclease H-like"/>
    <property type="match status" value="1"/>
</dbReference>
<reference evidence="13 14" key="1">
    <citation type="submission" date="2020-07" db="EMBL/GenBank/DDBJ databases">
        <title>Comparative genomics of pyrophilous fungi reveals a link between fire events and developmental genes.</title>
        <authorList>
            <consortium name="DOE Joint Genome Institute"/>
            <person name="Steindorff A.S."/>
            <person name="Carver A."/>
            <person name="Calhoun S."/>
            <person name="Stillman K."/>
            <person name="Liu H."/>
            <person name="Lipzen A."/>
            <person name="Pangilinan J."/>
            <person name="Labutti K."/>
            <person name="Bruns T.D."/>
            <person name="Grigoriev I.V."/>
        </authorList>
    </citation>
    <scope>NUCLEOTIDE SEQUENCE [LARGE SCALE GENOMIC DNA]</scope>
    <source>
        <strain evidence="13 14">CBS 144469</strain>
    </source>
</reference>
<feature type="compositionally biased region" description="Acidic residues" evidence="10">
    <location>
        <begin position="209"/>
        <end position="225"/>
    </location>
</feature>
<feature type="compositionally biased region" description="Basic and acidic residues" evidence="10">
    <location>
        <begin position="1420"/>
        <end position="1434"/>
    </location>
</feature>
<dbReference type="GO" id="GO:0008408">
    <property type="term" value="F:3'-5' exonuclease activity"/>
    <property type="evidence" value="ECO:0007669"/>
    <property type="project" value="InterPro"/>
</dbReference>
<dbReference type="GO" id="GO:0046872">
    <property type="term" value="F:metal ion binding"/>
    <property type="evidence" value="ECO:0007669"/>
    <property type="project" value="UniProtKB-KW"/>
</dbReference>
<keyword evidence="2" id="KW-0540">Nuclease</keyword>
<sequence length="1645" mass="183190">MSRSPRSHHHHPELRTGETSRAQQDFPSHLRLILPLPAPSSSRTRSGPPPGSLDAEQPHSATTTETPASLEIPSPSTTNDEPGKRGRGRPRTKEVVLGPKRPRGRPRKVLVVETGPPAPAKPRGRPRKDKDAAGEFRVRVSAHNGPITVPGVKGHLHRPHLQPLAPLFSNQRQALHGNVPAPAPASIPSTPISHNTQPRSGPSVHIAPEEDPEGPVDIDEDEETEASGKGIGEETTGGDEADEGDDEREHDGDEPSVNPHARHSHPPWLLEHFRTCVQALQIRDADGLPALYAKGRTFWFRSPEAWFLLQSSPSPVRLYKPQMFVWDPLALYKKLPCPRCNRVLSRHSTISQPRRCVDLTATFWIVGFRYRCRNCKHPKTGKSTVTWRSWDPRILAVMPRALSAQFPARLTHRSAISNDLFSWMRSCFQNGMGSGQFADAVLAQHLLRYDQLHLQYLDFIAQGVAVSEFTDRKYKSFLPFDDASPEGFRGFVPSARYFRDVYDTFMDEHRHHFDQHTAMLSAIVCALDHSHKLPKRIATVDHLPVFGALLCFTNEKGEIRALNFVATKAHSQYELTLKGIRESLELYGHESIKIVYTDNVTDRAFLESSFPSLRTGVVPVEKYSHLPLFSLPDGVQPLVRHDESAINVAMSTILAHAPVEEAEGDLAIGFDCEWNVGVLGGGPGVERGEIAVIQIAFENRVYVLQVSKMIEHRRLPEKLVMLLQNPRVRKVGRMVAGDLKQLEDIVKPSSPFSGDLDLAAYAKERNVVSNARISLSDLCAIVLGKMLRKNVSERFSMAWEQDILTDEQVQYAACDAYAPLLIYQELSKLRVPQPLPSVLPAQSTVNILLYNQDRSTVLASGHLSPRPFPIEFDKIHLTPTRALVTITEVRVPGALLTSHHDRPLSSFGPPPFQVVCKRTFLRMYDPLSFKLPEPPQPMSVDAATPVRENNEMDQQEGEGESLAESEKAYETDQGAGSLLRQSMGAGGEVSVDDEDGNDASAGPSGTTTARPFVDATSDALGQAMSAKVKRPNTQQSSSDSSHEALKSRVLKDLFHVFNMLRISSNHSLRREFAAALRDILFVFDKEDRARIAAWAACLETPRTFEQLMASNPDWVQKHSRRYVPSPEVLFPLVEELFRTYGPLQDAATKEPLFGPKQWKTASQILDLIREGYLSDPPGIALYTKIGNDKKAGNLPIYRCARGTSFTEGVHSQLRSRLPTVGVSIRHINSRLPEYVYVHNKRVGTMNTTGKKYRGHYDPWIINRIQERLAYLDAILINPIEIRGMVNTDLYVRTQERLGILPIPDGVRIASAIGEYNPQDPGARKQEQAYLARIQNTKKAVLPVHTPQEYKLFEELMVSSSAFNSTSRGPVWKLAVRVWNERAELTHGISYKLVEHLKTCYASFNVGIRIRQTLSTTSTIRRDINKQARDPRRSDAAPQLMDRPLAPTMATAGLDIPSNWQSPLPSPPCPPPPTPTYQDTDSPPDFESTSAPTHQTPPTFAYPATAHALAQRRVAEDIAQRQQQPPAIIPPTPTLPPQHPPTTFSDAARELARQRVASSVAQRQPQPAAPSGPRGPRKCQKCGSAECSGRKQIKFCYNPCQDCGEILCYGRNSRRTAGKPCNLAWIGYEDRRPELPTLPPPPRTCT</sequence>
<dbReference type="InterPro" id="IPR002562">
    <property type="entry name" value="3'-5'_exonuclease_dom"/>
</dbReference>
<feature type="region of interest" description="Disordered" evidence="10">
    <location>
        <begin position="1420"/>
        <end position="1499"/>
    </location>
</feature>
<feature type="region of interest" description="Disordered" evidence="10">
    <location>
        <begin position="176"/>
        <end position="264"/>
    </location>
</feature>
<evidence type="ECO:0000256" key="1">
    <source>
        <dbReference type="ARBA" id="ARBA00004123"/>
    </source>
</evidence>
<evidence type="ECO:0000256" key="9">
    <source>
        <dbReference type="ARBA" id="ARBA00042761"/>
    </source>
</evidence>
<dbReference type="Gene3D" id="3.30.420.10">
    <property type="entry name" value="Ribonuclease H-like superfamily/Ribonuclease H"/>
    <property type="match status" value="1"/>
</dbReference>
<comment type="caution">
    <text evidence="13">The sequence shown here is derived from an EMBL/GenBank/DDBJ whole genome shotgun (WGS) entry which is preliminary data.</text>
</comment>
<feature type="region of interest" description="Disordered" evidence="10">
    <location>
        <begin position="1516"/>
        <end position="1580"/>
    </location>
</feature>
<keyword evidence="5" id="KW-0269">Exonuclease</keyword>
<evidence type="ECO:0000256" key="8">
    <source>
        <dbReference type="ARBA" id="ARBA00040531"/>
    </source>
</evidence>
<dbReference type="InterPro" id="IPR046616">
    <property type="entry name" value="DUF6729"/>
</dbReference>
<dbReference type="PRINTS" id="PR00929">
    <property type="entry name" value="ATHOOK"/>
</dbReference>
<evidence type="ECO:0000256" key="2">
    <source>
        <dbReference type="ARBA" id="ARBA00022722"/>
    </source>
</evidence>
<evidence type="ECO:0000256" key="5">
    <source>
        <dbReference type="ARBA" id="ARBA00022839"/>
    </source>
</evidence>
<feature type="compositionally biased region" description="Acidic residues" evidence="10">
    <location>
        <begin position="236"/>
        <end position="246"/>
    </location>
</feature>
<feature type="region of interest" description="Disordered" evidence="10">
    <location>
        <begin position="1"/>
        <end position="152"/>
    </location>
</feature>